<dbReference type="AlphaFoldDB" id="A0A645IZR0"/>
<name>A0A645IZR0_9ZZZZ</name>
<reference evidence="1" key="1">
    <citation type="submission" date="2019-08" db="EMBL/GenBank/DDBJ databases">
        <authorList>
            <person name="Kucharzyk K."/>
            <person name="Murdoch R.W."/>
            <person name="Higgins S."/>
            <person name="Loffler F."/>
        </authorList>
    </citation>
    <scope>NUCLEOTIDE SEQUENCE</scope>
</reference>
<evidence type="ECO:0000313" key="1">
    <source>
        <dbReference type="EMBL" id="MPN56935.1"/>
    </source>
</evidence>
<protein>
    <submittedName>
        <fullName evidence="1">Uncharacterized protein</fullName>
    </submittedName>
</protein>
<accession>A0A645IZR0</accession>
<proteinExistence type="predicted"/>
<gene>
    <name evidence="1" type="ORF">SDC9_204628</name>
</gene>
<dbReference type="EMBL" id="VSSQ01127873">
    <property type="protein sequence ID" value="MPN56935.1"/>
    <property type="molecule type" value="Genomic_DNA"/>
</dbReference>
<comment type="caution">
    <text evidence="1">The sequence shown here is derived from an EMBL/GenBank/DDBJ whole genome shotgun (WGS) entry which is preliminary data.</text>
</comment>
<sequence length="117" mass="13368">MRLKPGPDSNRNRVLSILNIVHKFQLQLFFQHANITHYLEYTAYLAIKQPKPAYFPGNLRALVITIRHAGFRHPPSPRPPASYQSRHLNSIKRQKINNAISTHAPPPPDITALCPYP</sequence>
<organism evidence="1">
    <name type="scientific">bioreactor metagenome</name>
    <dbReference type="NCBI Taxonomy" id="1076179"/>
    <lineage>
        <taxon>unclassified sequences</taxon>
        <taxon>metagenomes</taxon>
        <taxon>ecological metagenomes</taxon>
    </lineage>
</organism>